<dbReference type="AlphaFoldDB" id="A0A645DP21"/>
<proteinExistence type="predicted"/>
<sequence length="221" mass="25066">MQQRQRTGQHIHQHLTGGLRLFTAGKQARLGKFDIPVAEHIPNKVVDLLYRDAQFKFFDVLADLTHGLIIAGEYPFVRGGKRFGQGVWHFVLAQIHMNKPRSVPNLVAEVTTGLDLFVRITHIVAGCIAGRQRQAQRIRTVFVNFLKGINTVTQRFAHLTALRVAHQTMNEHILKRHLAHLLDGGENHSGDPEEDDIIACNQHVGREEIVQRRCFFGPAQR</sequence>
<gene>
    <name evidence="1" type="ORF">SDC9_137403</name>
</gene>
<protein>
    <submittedName>
        <fullName evidence="1">Uncharacterized protein</fullName>
    </submittedName>
</protein>
<accession>A0A645DP21</accession>
<dbReference type="EMBL" id="VSSQ01037563">
    <property type="protein sequence ID" value="MPM90282.1"/>
    <property type="molecule type" value="Genomic_DNA"/>
</dbReference>
<evidence type="ECO:0000313" key="1">
    <source>
        <dbReference type="EMBL" id="MPM90282.1"/>
    </source>
</evidence>
<name>A0A645DP21_9ZZZZ</name>
<reference evidence="1" key="1">
    <citation type="submission" date="2019-08" db="EMBL/GenBank/DDBJ databases">
        <authorList>
            <person name="Kucharzyk K."/>
            <person name="Murdoch R.W."/>
            <person name="Higgins S."/>
            <person name="Loffler F."/>
        </authorList>
    </citation>
    <scope>NUCLEOTIDE SEQUENCE</scope>
</reference>
<comment type="caution">
    <text evidence="1">The sequence shown here is derived from an EMBL/GenBank/DDBJ whole genome shotgun (WGS) entry which is preliminary data.</text>
</comment>
<organism evidence="1">
    <name type="scientific">bioreactor metagenome</name>
    <dbReference type="NCBI Taxonomy" id="1076179"/>
    <lineage>
        <taxon>unclassified sequences</taxon>
        <taxon>metagenomes</taxon>
        <taxon>ecological metagenomes</taxon>
    </lineage>
</organism>